<sequence>MTDVRFHFDVMCPWAYQTYKWVEAAATQRDINVTLHFFSLEERNWKAGQKHPWERPWSFGWSLLRIAAWLERHRGGNQAVSDFYVVAGRMLHEEGTAVQTPQGAREVLRAMNISPDIADEALNSDWTNDRVRDAHRAAVDLGVHGVPTLLIDDEHLLFGPVITPAPLGQAAAELWDLVGAWTRTPHLYKLQRVKTDAEQQHIVRSFEPFRIARESATREVLGR</sequence>
<proteinExistence type="predicted"/>
<dbReference type="Pfam" id="PF22234">
    <property type="entry name" value="Rv2466c-like"/>
    <property type="match status" value="1"/>
</dbReference>
<organism evidence="1 2">
    <name type="scientific">Mycobacterium colombiense</name>
    <dbReference type="NCBI Taxonomy" id="339268"/>
    <lineage>
        <taxon>Bacteria</taxon>
        <taxon>Bacillati</taxon>
        <taxon>Actinomycetota</taxon>
        <taxon>Actinomycetes</taxon>
        <taxon>Mycobacteriales</taxon>
        <taxon>Mycobacteriaceae</taxon>
        <taxon>Mycobacterium</taxon>
        <taxon>Mycobacterium avium complex (MAC)</taxon>
    </lineage>
</organism>
<evidence type="ECO:0000313" key="2">
    <source>
        <dbReference type="Proteomes" id="UP000093861"/>
    </source>
</evidence>
<dbReference type="InterPro" id="IPR036249">
    <property type="entry name" value="Thioredoxin-like_sf"/>
</dbReference>
<evidence type="ECO:0000313" key="1">
    <source>
        <dbReference type="EMBL" id="OBH51770.1"/>
    </source>
</evidence>
<protein>
    <submittedName>
        <fullName evidence="1">Uncharacterized protein</fullName>
    </submittedName>
</protein>
<dbReference type="SUPFAM" id="SSF52833">
    <property type="entry name" value="Thioredoxin-like"/>
    <property type="match status" value="1"/>
</dbReference>
<dbReference type="Proteomes" id="UP000093861">
    <property type="component" value="Unassembled WGS sequence"/>
</dbReference>
<dbReference type="Gene3D" id="3.40.30.10">
    <property type="entry name" value="Glutaredoxin"/>
    <property type="match status" value="1"/>
</dbReference>
<name>A0A1A2RJ98_9MYCO</name>
<dbReference type="AlphaFoldDB" id="A0A1A2RJ98"/>
<gene>
    <name evidence="1" type="ORF">A5685_15750</name>
</gene>
<dbReference type="InterPro" id="IPR053977">
    <property type="entry name" value="Rv2466c-like"/>
</dbReference>
<dbReference type="EMBL" id="LZJS01000176">
    <property type="protein sequence ID" value="OBH51770.1"/>
    <property type="molecule type" value="Genomic_DNA"/>
</dbReference>
<comment type="caution">
    <text evidence="1">The sequence shown here is derived from an EMBL/GenBank/DDBJ whole genome shotgun (WGS) entry which is preliminary data.</text>
</comment>
<reference evidence="1 2" key="1">
    <citation type="submission" date="2016-06" db="EMBL/GenBank/DDBJ databases">
        <authorList>
            <person name="Kjaerup R.B."/>
            <person name="Dalgaard T.S."/>
            <person name="Juul-Madsen H.R."/>
        </authorList>
    </citation>
    <scope>NUCLEOTIDE SEQUENCE [LARGE SCALE GENOMIC DNA]</scope>
    <source>
        <strain evidence="1 2">E2464</strain>
    </source>
</reference>
<accession>A0A1A2RJ98</accession>
<dbReference type="RefSeq" id="WP_064954702.1">
    <property type="nucleotide sequence ID" value="NZ_LZJS01000176.1"/>
</dbReference>